<organism evidence="1 2">
    <name type="scientific">Amycolatopsis heterodermiae</name>
    <dbReference type="NCBI Taxonomy" id="3110235"/>
    <lineage>
        <taxon>Bacteria</taxon>
        <taxon>Bacillati</taxon>
        <taxon>Actinomycetota</taxon>
        <taxon>Actinomycetes</taxon>
        <taxon>Pseudonocardiales</taxon>
        <taxon>Pseudonocardiaceae</taxon>
        <taxon>Amycolatopsis</taxon>
    </lineage>
</organism>
<dbReference type="SUPFAM" id="SSF53335">
    <property type="entry name" value="S-adenosyl-L-methionine-dependent methyltransferases"/>
    <property type="match status" value="1"/>
</dbReference>
<comment type="caution">
    <text evidence="1">The sequence shown here is derived from an EMBL/GenBank/DDBJ whole genome shotgun (WGS) entry which is preliminary data.</text>
</comment>
<dbReference type="Proteomes" id="UP001304298">
    <property type="component" value="Unassembled WGS sequence"/>
</dbReference>
<dbReference type="PROSITE" id="PS00092">
    <property type="entry name" value="N6_MTASE"/>
    <property type="match status" value="1"/>
</dbReference>
<evidence type="ECO:0000313" key="1">
    <source>
        <dbReference type="EMBL" id="MEA5365411.1"/>
    </source>
</evidence>
<accession>A0ABU5RGK7</accession>
<name>A0ABU5RGK7_9PSEU</name>
<dbReference type="InterPro" id="IPR002052">
    <property type="entry name" value="DNA_methylase_N6_adenine_CS"/>
</dbReference>
<protein>
    <recommendedName>
        <fullName evidence="3">DUF1156 domain-containing protein</fullName>
    </recommendedName>
</protein>
<dbReference type="Gene3D" id="3.40.50.150">
    <property type="entry name" value="Vaccinia Virus protein VP39"/>
    <property type="match status" value="1"/>
</dbReference>
<dbReference type="EMBL" id="JAYFSI010000012">
    <property type="protein sequence ID" value="MEA5365411.1"/>
    <property type="molecule type" value="Genomic_DNA"/>
</dbReference>
<gene>
    <name evidence="1" type="ORF">VA596_38195</name>
</gene>
<keyword evidence="2" id="KW-1185">Reference proteome</keyword>
<sequence>MSSRKSARTTPTDVRERLIDHWFPCAVVDAAVGSPAGSGRNEKAIFPWFASRPIAQARAAVLATLLPNDTTLRPWVERAVQEGAPGAFDQLAEAVRRNYGGRAPVMVDMFSGRGIIPLEAARLGVSAVGTDLSPVATFAGRLLADWAMRDWSGEALLPFTSGKATARTLAGQDRLVDDAQLFHEEIGRRTRESLARYYPLNPDGRPPWGYLWAVSMPCDQCRRRFPLIGSYTLRQPYRRTQDGGQSMSLVISDDSWRVEVIEGTTDDRPTYASAGRKGKSARCPFCGHLHSLETVKAKGFAGQYKDEPLVAADFDSGDKNTRKLFRALRDDERKAARAADPAVLPKAGRLSAIPDEQVPNGNVHTVMASGYGYTGYGQLMCDRQTLMFGTIAQEIRTCHQEVLSAGVSVDYAGALAGFAAATLTRMLKRATRGARLLTHGRPDGSSQNRVQVDHIFANEASLAFQFDFFEAGIGEGPGSWAGLTKTGLGPLAAHLRGRRGGSARLRCADAMALPFRDGTVDAVVTDPPYYDMIEYSDASDFFYVWLRRVLGEIQPDLFADAIGSKVAPDLQNKDDEIIVRRVYNGGVRHDRDFYERSLSRAFHEARRILRPDGHLVVVFGHSDPDAWLRLLGALHDASFVVTSSWPSRTETSNTGVASIKVTLTIGCRVAPPRRSVATAAQVDREVTTAVTTAVRQWEADGLALTDQLMAAHGPAMAVYGRYSDVLLPTGEPAGLNRYLTLARTAVRDASAVKIDELPLETFDAPTRFAVFWQRLHGRADVPKGEARFLAQADNLRLEDLRGPLLTESKSGFKLRLDAPGTVTERSSAFEVARAMAKAWDDGGTEAVARVMAIADRQANDAHLWAVVAEIVRQLPAGEPAAKALTAIQRNAATIGTMIGYVIAAAEAETDTRTQLTLSFGEDLL</sequence>
<dbReference type="InterPro" id="IPR029063">
    <property type="entry name" value="SAM-dependent_MTases_sf"/>
</dbReference>
<proteinExistence type="predicted"/>
<reference evidence="1 2" key="1">
    <citation type="submission" date="2023-12" db="EMBL/GenBank/DDBJ databases">
        <title>Amycolatopsis sp. V23-08.</title>
        <authorList>
            <person name="Somphong A."/>
        </authorList>
    </citation>
    <scope>NUCLEOTIDE SEQUENCE [LARGE SCALE GENOMIC DNA]</scope>
    <source>
        <strain evidence="1 2">V23-08</strain>
    </source>
</reference>
<evidence type="ECO:0000313" key="2">
    <source>
        <dbReference type="Proteomes" id="UP001304298"/>
    </source>
</evidence>
<dbReference type="RefSeq" id="WP_323333913.1">
    <property type="nucleotide sequence ID" value="NZ_JAYFSI010000012.1"/>
</dbReference>
<evidence type="ECO:0008006" key="3">
    <source>
        <dbReference type="Google" id="ProtNLM"/>
    </source>
</evidence>